<feature type="transmembrane region" description="Helical" evidence="1">
    <location>
        <begin position="6"/>
        <end position="25"/>
    </location>
</feature>
<dbReference type="EMBL" id="LR797341">
    <property type="protein sequence ID" value="CAB4203901.1"/>
    <property type="molecule type" value="Genomic_DNA"/>
</dbReference>
<name>A0A6J5S5Y9_9CAUD</name>
<organism evidence="2">
    <name type="scientific">uncultured Caudovirales phage</name>
    <dbReference type="NCBI Taxonomy" id="2100421"/>
    <lineage>
        <taxon>Viruses</taxon>
        <taxon>Duplodnaviria</taxon>
        <taxon>Heunggongvirae</taxon>
        <taxon>Uroviricota</taxon>
        <taxon>Caudoviricetes</taxon>
        <taxon>Peduoviridae</taxon>
        <taxon>Maltschvirus</taxon>
        <taxon>Maltschvirus maltsch</taxon>
    </lineage>
</organism>
<evidence type="ECO:0000313" key="2">
    <source>
        <dbReference type="EMBL" id="CAB4203901.1"/>
    </source>
</evidence>
<keyword evidence="1" id="KW-0812">Transmembrane</keyword>
<reference evidence="2" key="1">
    <citation type="submission" date="2020-05" db="EMBL/GenBank/DDBJ databases">
        <authorList>
            <person name="Chiriac C."/>
            <person name="Salcher M."/>
            <person name="Ghai R."/>
            <person name="Kavagutti S V."/>
        </authorList>
    </citation>
    <scope>NUCLEOTIDE SEQUENCE</scope>
</reference>
<gene>
    <name evidence="2" type="ORF">UFOVP1384_10</name>
</gene>
<feature type="transmembrane region" description="Helical" evidence="1">
    <location>
        <begin position="46"/>
        <end position="76"/>
    </location>
</feature>
<evidence type="ECO:0000256" key="1">
    <source>
        <dbReference type="SAM" id="Phobius"/>
    </source>
</evidence>
<proteinExistence type="predicted"/>
<sequence length="79" mass="9116">MYIISIAAFTFAYYFINVFNGHIILKRIFKITLVKRLRPFDCIQCLTVWSALAFTFLPIHIVETIAVIFAAGFISIKIK</sequence>
<protein>
    <submittedName>
        <fullName evidence="2">Uncharacterized protein</fullName>
    </submittedName>
</protein>
<keyword evidence="1" id="KW-1133">Transmembrane helix</keyword>
<accession>A0A6J5S5Y9</accession>
<keyword evidence="1" id="KW-0472">Membrane</keyword>